<evidence type="ECO:0000313" key="3">
    <source>
        <dbReference type="Proteomes" id="UP001430700"/>
    </source>
</evidence>
<evidence type="ECO:0000256" key="1">
    <source>
        <dbReference type="SAM" id="Phobius"/>
    </source>
</evidence>
<keyword evidence="1" id="KW-1133">Transmembrane helix</keyword>
<name>A0ABS8M2B6_9FLAO</name>
<keyword evidence="1" id="KW-0472">Membrane</keyword>
<accession>A0ABS8M2B6</accession>
<dbReference type="RefSeq" id="WP_230000232.1">
    <property type="nucleotide sequence ID" value="NZ_JAJJMN010000001.1"/>
</dbReference>
<dbReference type="EMBL" id="JAJJMN010000001">
    <property type="protein sequence ID" value="MCC9018950.1"/>
    <property type="molecule type" value="Genomic_DNA"/>
</dbReference>
<feature type="transmembrane region" description="Helical" evidence="1">
    <location>
        <begin position="113"/>
        <end position="139"/>
    </location>
</feature>
<sequence>MSIIHLMYQFVVLPTLKQSLNFKLHKLNDEVISMVIEDKKSVPPIEFNFTTHIISAVSDNLSDYNLITLFRRKKTFENEKVIKSKIKEIEAQIYNERLKEIHEKCLTIAFKSLIYNSLMLLVYLLPIFIVLYIISKLFFGYSKNIKKLYLNMINNRVESNFTSSNNLQKQYCY</sequence>
<protein>
    <submittedName>
        <fullName evidence="2">Uncharacterized protein</fullName>
    </submittedName>
</protein>
<gene>
    <name evidence="2" type="ORF">LNQ34_14370</name>
</gene>
<keyword evidence="1" id="KW-0812">Transmembrane</keyword>
<dbReference type="Proteomes" id="UP001430700">
    <property type="component" value="Unassembled WGS sequence"/>
</dbReference>
<evidence type="ECO:0000313" key="2">
    <source>
        <dbReference type="EMBL" id="MCC9018950.1"/>
    </source>
</evidence>
<keyword evidence="3" id="KW-1185">Reference proteome</keyword>
<comment type="caution">
    <text evidence="2">The sequence shown here is derived from an EMBL/GenBank/DDBJ whole genome shotgun (WGS) entry which is preliminary data.</text>
</comment>
<organism evidence="2 3">
    <name type="scientific">Flavobacterium lipolyticum</name>
    <dbReference type="NCBI Taxonomy" id="2893754"/>
    <lineage>
        <taxon>Bacteria</taxon>
        <taxon>Pseudomonadati</taxon>
        <taxon>Bacteroidota</taxon>
        <taxon>Flavobacteriia</taxon>
        <taxon>Flavobacteriales</taxon>
        <taxon>Flavobacteriaceae</taxon>
        <taxon>Flavobacterium</taxon>
    </lineage>
</organism>
<proteinExistence type="predicted"/>
<reference evidence="2" key="1">
    <citation type="submission" date="2021-11" db="EMBL/GenBank/DDBJ databases">
        <title>Description of novel Flavobacterium species.</title>
        <authorList>
            <person name="Saticioglu I.B."/>
            <person name="Ay H."/>
            <person name="Altun S."/>
            <person name="Duman M."/>
        </authorList>
    </citation>
    <scope>NUCLEOTIDE SEQUENCE</scope>
    <source>
        <strain evidence="2">F-126</strain>
    </source>
</reference>